<feature type="transmembrane region" description="Helical" evidence="2">
    <location>
        <begin position="193"/>
        <end position="218"/>
    </location>
</feature>
<feature type="compositionally biased region" description="Basic and acidic residues" evidence="1">
    <location>
        <begin position="39"/>
        <end position="49"/>
    </location>
</feature>
<dbReference type="EMBL" id="JALJAT010000002">
    <property type="protein sequence ID" value="KAK4472120.1"/>
    <property type="molecule type" value="Genomic_DNA"/>
</dbReference>
<name>A0AAE2D6P5_SCHME</name>
<protein>
    <submittedName>
        <fullName evidence="3">Uncharacterized protein</fullName>
    </submittedName>
</protein>
<evidence type="ECO:0000256" key="2">
    <source>
        <dbReference type="SAM" id="Phobius"/>
    </source>
</evidence>
<keyword evidence="2" id="KW-0472">Membrane</keyword>
<evidence type="ECO:0000313" key="3">
    <source>
        <dbReference type="EMBL" id="KAK4472120.1"/>
    </source>
</evidence>
<evidence type="ECO:0000313" key="4">
    <source>
        <dbReference type="Proteomes" id="UP001292079"/>
    </source>
</evidence>
<reference evidence="3" key="1">
    <citation type="submission" date="2022-04" db="EMBL/GenBank/DDBJ databases">
        <authorList>
            <person name="Xu L."/>
            <person name="Lv Z."/>
        </authorList>
    </citation>
    <scope>NUCLEOTIDE SEQUENCE</scope>
    <source>
        <strain evidence="3">LV_2022a</strain>
    </source>
</reference>
<dbReference type="Proteomes" id="UP001292079">
    <property type="component" value="Unassembled WGS sequence"/>
</dbReference>
<reference evidence="3" key="2">
    <citation type="journal article" date="2023" name="Infect Dis Poverty">
        <title>Chromosome-scale genome of the human blood fluke Schistosoma mekongi and its implications for public health.</title>
        <authorList>
            <person name="Zhou M."/>
            <person name="Xu L."/>
            <person name="Xu D."/>
            <person name="Chen W."/>
            <person name="Khan J."/>
            <person name="Hu Y."/>
            <person name="Huang H."/>
            <person name="Wei H."/>
            <person name="Zhang Y."/>
            <person name="Chusongsang P."/>
            <person name="Tanasarnprasert K."/>
            <person name="Hu X."/>
            <person name="Limpanont Y."/>
            <person name="Lv Z."/>
        </authorList>
    </citation>
    <scope>NUCLEOTIDE SEQUENCE</scope>
    <source>
        <strain evidence="3">LV_2022a</strain>
    </source>
</reference>
<keyword evidence="2" id="KW-0812">Transmembrane</keyword>
<sequence>ASTPTEHPQNAQLITTQSHEIINNQTDQEQNMSSTSIDSSEHASTHTDHPQTAQLITTQSHEIINNQIDQEHIMSSTSMYSVEHVVTYAEHLQTTPLFASQSNGNSLNFSLVDFNLSLTSFPSLVDLFHFNESFLTLSSVIFNHSEPYLAYDNHLSTPFIGFSNITDNSTNLFLRSNLSTKFAAISFVSLSGFINISLCYISIFFMLLFIFFIFFLIIKRLRDYRTNNRRQFTITQ</sequence>
<keyword evidence="4" id="KW-1185">Reference proteome</keyword>
<evidence type="ECO:0000256" key="1">
    <source>
        <dbReference type="SAM" id="MobiDB-lite"/>
    </source>
</evidence>
<organism evidence="3 4">
    <name type="scientific">Schistosoma mekongi</name>
    <name type="common">Parasitic worm</name>
    <dbReference type="NCBI Taxonomy" id="38744"/>
    <lineage>
        <taxon>Eukaryota</taxon>
        <taxon>Metazoa</taxon>
        <taxon>Spiralia</taxon>
        <taxon>Lophotrochozoa</taxon>
        <taxon>Platyhelminthes</taxon>
        <taxon>Trematoda</taxon>
        <taxon>Digenea</taxon>
        <taxon>Strigeidida</taxon>
        <taxon>Schistosomatoidea</taxon>
        <taxon>Schistosomatidae</taxon>
        <taxon>Schistosoma</taxon>
    </lineage>
</organism>
<feature type="non-terminal residue" evidence="3">
    <location>
        <position position="236"/>
    </location>
</feature>
<comment type="caution">
    <text evidence="3">The sequence shown here is derived from an EMBL/GenBank/DDBJ whole genome shotgun (WGS) entry which is preliminary data.</text>
</comment>
<gene>
    <name evidence="3" type="ORF">MN116_000417</name>
</gene>
<proteinExistence type="predicted"/>
<feature type="region of interest" description="Disordered" evidence="1">
    <location>
        <begin position="27"/>
        <end position="51"/>
    </location>
</feature>
<accession>A0AAE2D6P5</accession>
<feature type="compositionally biased region" description="Polar residues" evidence="1">
    <location>
        <begin position="27"/>
        <end position="38"/>
    </location>
</feature>
<dbReference type="AlphaFoldDB" id="A0AAE2D6P5"/>
<keyword evidence="2" id="KW-1133">Transmembrane helix</keyword>